<accession>A0A1I1I934</accession>
<keyword evidence="4" id="KW-1185">Reference proteome</keyword>
<feature type="domain" description="Outer membrane protein beta-barrel" evidence="2">
    <location>
        <begin position="18"/>
        <end position="190"/>
    </location>
</feature>
<evidence type="ECO:0000313" key="3">
    <source>
        <dbReference type="EMBL" id="SFC32706.1"/>
    </source>
</evidence>
<keyword evidence="1" id="KW-0732">Signal</keyword>
<dbReference type="Pfam" id="PF13568">
    <property type="entry name" value="OMP_b-brl_2"/>
    <property type="match status" value="1"/>
</dbReference>
<feature type="signal peptide" evidence="1">
    <location>
        <begin position="1"/>
        <end position="19"/>
    </location>
</feature>
<sequence>MKQFVLFTALMAACLLAQAQQQVRFGVKAGLNLSSLGDYELLLEGQEDAELENKPGFHAGIVAQIPLANQLGIETGVFYTQLGGRERERDWDEQYKVTANSAYLQVPVSLFYEFQLPMQISIYPSLGVYGSYGLGGDIKAEGQVGGTDITRNQQYFGDFANRFDFGGTAGLHVGLGHFLIGAGYDRGFTRVNSERVPYGDNAFNSNIRFSVGFLF</sequence>
<dbReference type="Proteomes" id="UP000199577">
    <property type="component" value="Unassembled WGS sequence"/>
</dbReference>
<dbReference type="EMBL" id="FOLL01000008">
    <property type="protein sequence ID" value="SFC32706.1"/>
    <property type="molecule type" value="Genomic_DNA"/>
</dbReference>
<dbReference type="OrthoDB" id="947434at2"/>
<dbReference type="InterPro" id="IPR025665">
    <property type="entry name" value="Beta-barrel_OMP_2"/>
</dbReference>
<dbReference type="AlphaFoldDB" id="A0A1I1I934"/>
<dbReference type="RefSeq" id="WP_090973551.1">
    <property type="nucleotide sequence ID" value="NZ_FOLL01000008.1"/>
</dbReference>
<reference evidence="4" key="1">
    <citation type="submission" date="2016-10" db="EMBL/GenBank/DDBJ databases">
        <authorList>
            <person name="Varghese N."/>
            <person name="Submissions S."/>
        </authorList>
    </citation>
    <scope>NUCLEOTIDE SEQUENCE [LARGE SCALE GENOMIC DNA]</scope>
    <source>
        <strain evidence="4">DSM 22900</strain>
    </source>
</reference>
<protein>
    <submittedName>
        <fullName evidence="3">Outer membrane protein beta-barrel domain-containing protein</fullName>
    </submittedName>
</protein>
<dbReference type="STRING" id="623281.SAMN05421747_108148"/>
<evidence type="ECO:0000256" key="1">
    <source>
        <dbReference type="SAM" id="SignalP"/>
    </source>
</evidence>
<organism evidence="3 4">
    <name type="scientific">Parapedobacter composti</name>
    <dbReference type="NCBI Taxonomy" id="623281"/>
    <lineage>
        <taxon>Bacteria</taxon>
        <taxon>Pseudomonadati</taxon>
        <taxon>Bacteroidota</taxon>
        <taxon>Sphingobacteriia</taxon>
        <taxon>Sphingobacteriales</taxon>
        <taxon>Sphingobacteriaceae</taxon>
        <taxon>Parapedobacter</taxon>
    </lineage>
</organism>
<feature type="chain" id="PRO_5011663900" evidence="1">
    <location>
        <begin position="20"/>
        <end position="215"/>
    </location>
</feature>
<name>A0A1I1I934_9SPHI</name>
<evidence type="ECO:0000313" key="4">
    <source>
        <dbReference type="Proteomes" id="UP000199577"/>
    </source>
</evidence>
<evidence type="ECO:0000259" key="2">
    <source>
        <dbReference type="Pfam" id="PF13568"/>
    </source>
</evidence>
<gene>
    <name evidence="3" type="ORF">SAMN05421747_108148</name>
</gene>
<proteinExistence type="predicted"/>